<dbReference type="InterPro" id="IPR011701">
    <property type="entry name" value="MFS"/>
</dbReference>
<keyword evidence="2 5" id="KW-0812">Transmembrane</keyword>
<dbReference type="GO" id="GO:0005886">
    <property type="term" value="C:plasma membrane"/>
    <property type="evidence" value="ECO:0007669"/>
    <property type="project" value="UniProtKB-SubCell"/>
</dbReference>
<dbReference type="GO" id="GO:0022857">
    <property type="term" value="F:transmembrane transporter activity"/>
    <property type="evidence" value="ECO:0007669"/>
    <property type="project" value="InterPro"/>
</dbReference>
<dbReference type="AlphaFoldDB" id="A0A428Z0R4"/>
<feature type="transmembrane region" description="Helical" evidence="5">
    <location>
        <begin position="178"/>
        <end position="202"/>
    </location>
</feature>
<dbReference type="Proteomes" id="UP000287547">
    <property type="component" value="Unassembled WGS sequence"/>
</dbReference>
<evidence type="ECO:0000259" key="6">
    <source>
        <dbReference type="PROSITE" id="PS50850"/>
    </source>
</evidence>
<reference evidence="7 8" key="1">
    <citation type="submission" date="2018-05" db="EMBL/GenBank/DDBJ databases">
        <title>Evolution of GPA BGCs.</title>
        <authorList>
            <person name="Waglechner N."/>
            <person name="Wright G.D."/>
        </authorList>
    </citation>
    <scope>NUCLEOTIDE SEQUENCE [LARGE SCALE GENOMIC DNA]</scope>
    <source>
        <strain evidence="7 8">A82846</strain>
    </source>
</reference>
<dbReference type="PROSITE" id="PS50850">
    <property type="entry name" value="MFS"/>
    <property type="match status" value="2"/>
</dbReference>
<feature type="transmembrane region" description="Helical" evidence="5">
    <location>
        <begin position="110"/>
        <end position="128"/>
    </location>
</feature>
<feature type="transmembrane region" description="Helical" evidence="5">
    <location>
        <begin position="300"/>
        <end position="319"/>
    </location>
</feature>
<feature type="transmembrane region" description="Helical" evidence="5">
    <location>
        <begin position="43"/>
        <end position="63"/>
    </location>
</feature>
<feature type="transmembrane region" description="Helical" evidence="5">
    <location>
        <begin position="331"/>
        <end position="350"/>
    </location>
</feature>
<comment type="subcellular location">
    <subcellularLocation>
        <location evidence="1">Cell membrane</location>
        <topology evidence="1">Multi-pass membrane protein</topology>
    </subcellularLocation>
</comment>
<keyword evidence="3 5" id="KW-1133">Transmembrane helix</keyword>
<feature type="transmembrane region" description="Helical" evidence="5">
    <location>
        <begin position="214"/>
        <end position="235"/>
    </location>
</feature>
<gene>
    <name evidence="7" type="ORF">DMH04_34305</name>
</gene>
<comment type="caution">
    <text evidence="7">The sequence shown here is derived from an EMBL/GenBank/DDBJ whole genome shotgun (WGS) entry which is preliminary data.</text>
</comment>
<protein>
    <submittedName>
        <fullName evidence="7">MFS transporter</fullName>
    </submittedName>
</protein>
<evidence type="ECO:0000313" key="7">
    <source>
        <dbReference type="EMBL" id="RSM77824.1"/>
    </source>
</evidence>
<dbReference type="Gene3D" id="1.20.1250.20">
    <property type="entry name" value="MFS general substrate transporter like domains"/>
    <property type="match status" value="2"/>
</dbReference>
<evidence type="ECO:0000256" key="3">
    <source>
        <dbReference type="ARBA" id="ARBA00022989"/>
    </source>
</evidence>
<feature type="domain" description="Major facilitator superfamily (MFS) profile" evidence="6">
    <location>
        <begin position="177"/>
        <end position="376"/>
    </location>
</feature>
<feature type="transmembrane region" description="Helical" evidence="5">
    <location>
        <begin position="242"/>
        <end position="259"/>
    </location>
</feature>
<sequence>MLILAVSGSLRTAGTVAAAMVISQGMAGPVLGRLADRLGQRRVLLVACTLHGLGISLLVLAVVAEAPLWLLIAAAVCAGGTAVPVGPFVRARWATMVGPDGLRTAYALESVFDEIVFVIGPLLVTLLATGVHPAGGLVACVVLVTSGCVALALHRRSEPVSGQLTGNRSDRAISVPGVRVLVLAYVGMGVFLGAVDITMIAFARDHQSPEFAGLLLSLTAVGSLLAGICFGAVNWRMPKDRLFLVTISLLGVGAVPLALTDSLVAMAVFALLSGVAVAPTWIAGSGLLESLVHKGALSEGFSWLSSVAALGASLGIAIGGYLADLGGSDQAAWLAVSAGVFAVGVTGAGYKALRKKSSSDLVAETAAPQPVFDKQP</sequence>
<keyword evidence="4 5" id="KW-0472">Membrane</keyword>
<dbReference type="EMBL" id="QHKI01000039">
    <property type="protein sequence ID" value="RSM77824.1"/>
    <property type="molecule type" value="Genomic_DNA"/>
</dbReference>
<feature type="transmembrane region" description="Helical" evidence="5">
    <location>
        <begin position="265"/>
        <end position="288"/>
    </location>
</feature>
<dbReference type="OrthoDB" id="9180256at2"/>
<evidence type="ECO:0000256" key="4">
    <source>
        <dbReference type="ARBA" id="ARBA00023136"/>
    </source>
</evidence>
<evidence type="ECO:0000256" key="2">
    <source>
        <dbReference type="ARBA" id="ARBA00022692"/>
    </source>
</evidence>
<feature type="transmembrane region" description="Helical" evidence="5">
    <location>
        <begin position="12"/>
        <end position="31"/>
    </location>
</feature>
<dbReference type="SUPFAM" id="SSF103473">
    <property type="entry name" value="MFS general substrate transporter"/>
    <property type="match status" value="1"/>
</dbReference>
<feature type="transmembrane region" description="Helical" evidence="5">
    <location>
        <begin position="69"/>
        <end position="89"/>
    </location>
</feature>
<evidence type="ECO:0000313" key="8">
    <source>
        <dbReference type="Proteomes" id="UP000287547"/>
    </source>
</evidence>
<dbReference type="Pfam" id="PF07690">
    <property type="entry name" value="MFS_1"/>
    <property type="match status" value="1"/>
</dbReference>
<feature type="transmembrane region" description="Helical" evidence="5">
    <location>
        <begin position="134"/>
        <end position="153"/>
    </location>
</feature>
<proteinExistence type="predicted"/>
<evidence type="ECO:0000256" key="1">
    <source>
        <dbReference type="ARBA" id="ARBA00004651"/>
    </source>
</evidence>
<dbReference type="InterPro" id="IPR020846">
    <property type="entry name" value="MFS_dom"/>
</dbReference>
<feature type="domain" description="Major facilitator superfamily (MFS) profile" evidence="6">
    <location>
        <begin position="1"/>
        <end position="158"/>
    </location>
</feature>
<dbReference type="PANTHER" id="PTHR23542">
    <property type="match status" value="1"/>
</dbReference>
<organism evidence="7 8">
    <name type="scientific">Kibdelosporangium aridum</name>
    <dbReference type="NCBI Taxonomy" id="2030"/>
    <lineage>
        <taxon>Bacteria</taxon>
        <taxon>Bacillati</taxon>
        <taxon>Actinomycetota</taxon>
        <taxon>Actinomycetes</taxon>
        <taxon>Pseudonocardiales</taxon>
        <taxon>Pseudonocardiaceae</taxon>
        <taxon>Kibdelosporangium</taxon>
    </lineage>
</organism>
<dbReference type="InterPro" id="IPR036259">
    <property type="entry name" value="MFS_trans_sf"/>
</dbReference>
<evidence type="ECO:0000256" key="5">
    <source>
        <dbReference type="SAM" id="Phobius"/>
    </source>
</evidence>
<accession>A0A428Z0R4</accession>
<dbReference type="PANTHER" id="PTHR23542:SF1">
    <property type="entry name" value="MAJOR FACILITATOR SUPERFAMILY (MFS) PROFILE DOMAIN-CONTAINING PROTEIN"/>
    <property type="match status" value="1"/>
</dbReference>
<name>A0A428Z0R4_KIBAR</name>